<organism evidence="3">
    <name type="scientific">Balaenoptera musculus</name>
    <name type="common">Blue whale</name>
    <dbReference type="NCBI Taxonomy" id="9771"/>
    <lineage>
        <taxon>Eukaryota</taxon>
        <taxon>Metazoa</taxon>
        <taxon>Chordata</taxon>
        <taxon>Craniata</taxon>
        <taxon>Vertebrata</taxon>
        <taxon>Euteleostomi</taxon>
        <taxon>Mammalia</taxon>
        <taxon>Eutheria</taxon>
        <taxon>Laurasiatheria</taxon>
        <taxon>Artiodactyla</taxon>
        <taxon>Whippomorpha</taxon>
        <taxon>Cetacea</taxon>
        <taxon>Mysticeti</taxon>
        <taxon>Balaenopteridae</taxon>
        <taxon>Balaenoptera</taxon>
    </lineage>
</organism>
<dbReference type="InterPro" id="IPR021116">
    <property type="entry name" value="Calcitonin/adrenomedullin"/>
</dbReference>
<dbReference type="PANTHER" id="PTHR10505">
    <property type="entry name" value="CALCITONIN-RELATED"/>
    <property type="match status" value="1"/>
</dbReference>
<evidence type="ECO:0000256" key="2">
    <source>
        <dbReference type="ARBA" id="ARBA00023157"/>
    </source>
</evidence>
<reference evidence="3" key="1">
    <citation type="submission" date="2023-09" db="UniProtKB">
        <authorList>
            <consortium name="Ensembl"/>
        </authorList>
    </citation>
    <scope>IDENTIFICATION</scope>
</reference>
<dbReference type="GO" id="GO:0031716">
    <property type="term" value="F:calcitonin receptor binding"/>
    <property type="evidence" value="ECO:0007669"/>
    <property type="project" value="TreeGrafter"/>
</dbReference>
<protein>
    <submittedName>
        <fullName evidence="3">Uncharacterized protein</fullName>
    </submittedName>
</protein>
<dbReference type="InterPro" id="IPR021117">
    <property type="entry name" value="Calcitonin-like"/>
</dbReference>
<comment type="similarity">
    <text evidence="1">Belongs to the calcitonin family.</text>
</comment>
<dbReference type="Pfam" id="PF00214">
    <property type="entry name" value="Calc_CGRP_IAPP"/>
    <property type="match status" value="1"/>
</dbReference>
<evidence type="ECO:0000256" key="1">
    <source>
        <dbReference type="ARBA" id="ARBA00009222"/>
    </source>
</evidence>
<keyword evidence="2" id="KW-1015">Disulfide bond</keyword>
<dbReference type="PANTHER" id="PTHR10505:SF13">
    <property type="entry name" value="CALCITONIN GENE-RELATED PEPTIDE 1"/>
    <property type="match status" value="1"/>
</dbReference>
<dbReference type="Ensembl" id="ENSBMST00010017068.1">
    <property type="protein sequence ID" value="ENSBMSP00010015417.1"/>
    <property type="gene ID" value="ENSBMSG00010011235.1"/>
</dbReference>
<evidence type="ECO:0000313" key="3">
    <source>
        <dbReference type="Ensembl" id="ENSBMSP00010015417.1"/>
    </source>
</evidence>
<accession>A0A8C0D4S7</accession>
<dbReference type="GO" id="GO:0007189">
    <property type="term" value="P:adenylate cyclase-activating G protein-coupled receptor signaling pathway"/>
    <property type="evidence" value="ECO:0007669"/>
    <property type="project" value="TreeGrafter"/>
</dbReference>
<dbReference type="AlphaFoldDB" id="A0A8C0D4S7"/>
<dbReference type="GeneTree" id="ENSGT00940000166205"/>
<name>A0A8C0D4S7_BALMU</name>
<dbReference type="GO" id="GO:0051480">
    <property type="term" value="P:regulation of cytosolic calcium ion concentration"/>
    <property type="evidence" value="ECO:0007669"/>
    <property type="project" value="TreeGrafter"/>
</dbReference>
<dbReference type="GO" id="GO:0005179">
    <property type="term" value="F:hormone activity"/>
    <property type="evidence" value="ECO:0007669"/>
    <property type="project" value="InterPro"/>
</dbReference>
<proteinExistence type="inferred from homology"/>
<dbReference type="GO" id="GO:0005615">
    <property type="term" value="C:extracellular space"/>
    <property type="evidence" value="ECO:0007669"/>
    <property type="project" value="TreeGrafter"/>
</dbReference>
<sequence length="141" mass="16029">MLRNLGQRKRVANRVIMGFWKFPRFVVLSILVLYQAGMLHSAPFRSAFDSCFDPATFTGEEFRLLLAAMVYDCEDRKALELEKKQKTEGSRNSQSFLFHVTAQKRACNIATSVGVGRVKSNFVPTNMGSKVFSWHCRGLQT</sequence>